<dbReference type="AlphaFoldDB" id="A0A9D3NT99"/>
<gene>
    <name evidence="2" type="ORF">KOW79_009475</name>
</gene>
<dbReference type="GO" id="GO:0007283">
    <property type="term" value="P:spermatogenesis"/>
    <property type="evidence" value="ECO:0007669"/>
    <property type="project" value="InterPro"/>
</dbReference>
<accession>A0A9D3NT99</accession>
<dbReference type="Proteomes" id="UP000824219">
    <property type="component" value="Linkage Group LG10"/>
</dbReference>
<protein>
    <submittedName>
        <fullName evidence="2">Uncharacterized protein</fullName>
    </submittedName>
</protein>
<dbReference type="PANTHER" id="PTHR47228:SF1">
    <property type="entry name" value="SPERMATOGENESIS-ASSOCIATED PROTEIN 16"/>
    <property type="match status" value="1"/>
</dbReference>
<name>A0A9D3NT99_9TELE</name>
<dbReference type="Pfam" id="PF15015">
    <property type="entry name" value="NYD-SP12_N"/>
    <property type="match status" value="2"/>
</dbReference>
<keyword evidence="3" id="KW-1185">Reference proteome</keyword>
<evidence type="ECO:0000256" key="1">
    <source>
        <dbReference type="SAM" id="MobiDB-lite"/>
    </source>
</evidence>
<feature type="region of interest" description="Disordered" evidence="1">
    <location>
        <begin position="288"/>
        <end position="308"/>
    </location>
</feature>
<reference evidence="2 3" key="1">
    <citation type="submission" date="2021-06" db="EMBL/GenBank/DDBJ databases">
        <title>Chromosome-level genome assembly of the red-tail catfish (Hemibagrus wyckioides).</title>
        <authorList>
            <person name="Shao F."/>
        </authorList>
    </citation>
    <scope>NUCLEOTIDE SEQUENCE [LARGE SCALE GENOMIC DNA]</scope>
    <source>
        <strain evidence="2">EC202008001</strain>
        <tissue evidence="2">Blood</tissue>
    </source>
</reference>
<dbReference type="GO" id="GO:0005794">
    <property type="term" value="C:Golgi apparatus"/>
    <property type="evidence" value="ECO:0007669"/>
    <property type="project" value="InterPro"/>
</dbReference>
<dbReference type="PANTHER" id="PTHR47228">
    <property type="entry name" value="SPERMATOGENESIS-ASSOCIATED PROTEIN 16"/>
    <property type="match status" value="1"/>
</dbReference>
<organism evidence="2 3">
    <name type="scientific">Hemibagrus wyckioides</name>
    <dbReference type="NCBI Taxonomy" id="337641"/>
    <lineage>
        <taxon>Eukaryota</taxon>
        <taxon>Metazoa</taxon>
        <taxon>Chordata</taxon>
        <taxon>Craniata</taxon>
        <taxon>Vertebrata</taxon>
        <taxon>Euteleostomi</taxon>
        <taxon>Actinopterygii</taxon>
        <taxon>Neopterygii</taxon>
        <taxon>Teleostei</taxon>
        <taxon>Ostariophysi</taxon>
        <taxon>Siluriformes</taxon>
        <taxon>Bagridae</taxon>
        <taxon>Hemibagrus</taxon>
    </lineage>
</organism>
<dbReference type="InterPro" id="IPR029161">
    <property type="entry name" value="SPATA16"/>
</dbReference>
<sequence>MKSVFGDEQNITHESPASTYSQLMCHSSETAGPPSGNNLASLLPIDKQLDAALQDADRYYRLKKYAAAASCFTAALQGCSKGAVLGKPFSADYEDISKVVGFIESRLVACYLRLQKPDLAMVYRLLGNPCGAARSAMIADYVHWLSGDGEQTISKLIKLYWQGLLEKAIRRKKDFSALREQEHAQVLEHTLAELALASYLQEISPSDTSLLQALMADTMDTLEGKRTDQGRVWNAVQKVGLIEDLIYQWEKSYLKNQVQQPVRKLWKKGSEALKQNAVSMLNVVTSTLPAKPGVPRKQPAADIRSSEQ</sequence>
<evidence type="ECO:0000313" key="3">
    <source>
        <dbReference type="Proteomes" id="UP000824219"/>
    </source>
</evidence>
<evidence type="ECO:0000313" key="2">
    <source>
        <dbReference type="EMBL" id="KAG7327869.1"/>
    </source>
</evidence>
<dbReference type="OrthoDB" id="9930656at2759"/>
<proteinExistence type="predicted"/>
<comment type="caution">
    <text evidence="2">The sequence shown here is derived from an EMBL/GenBank/DDBJ whole genome shotgun (WGS) entry which is preliminary data.</text>
</comment>
<dbReference type="EMBL" id="JAHKSW010000010">
    <property type="protein sequence ID" value="KAG7327869.1"/>
    <property type="molecule type" value="Genomic_DNA"/>
</dbReference>